<dbReference type="EMBL" id="JABEQI010000002">
    <property type="protein sequence ID" value="MBB2185749.1"/>
    <property type="molecule type" value="Genomic_DNA"/>
</dbReference>
<accession>A0A370G8U4</accession>
<dbReference type="RefSeq" id="WP_114726416.1">
    <property type="nucleotide sequence ID" value="NZ_BJMI01000001.1"/>
</dbReference>
<comment type="caution">
    <text evidence="2">The sequence shown here is derived from an EMBL/GenBank/DDBJ whole genome shotgun (WGS) entry which is preliminary data.</text>
</comment>
<evidence type="ECO:0000313" key="4">
    <source>
        <dbReference type="Proteomes" id="UP000562982"/>
    </source>
</evidence>
<reference evidence="1 4" key="2">
    <citation type="submission" date="2020-04" db="EMBL/GenBank/DDBJ databases">
        <title>Description of novel Gluconacetobacter.</title>
        <authorList>
            <person name="Sombolestani A."/>
        </authorList>
    </citation>
    <scope>NUCLEOTIDE SEQUENCE [LARGE SCALE GENOMIC DNA]</scope>
    <source>
        <strain evidence="1 4">LMG 1382</strain>
    </source>
</reference>
<evidence type="ECO:0000313" key="3">
    <source>
        <dbReference type="Proteomes" id="UP000254958"/>
    </source>
</evidence>
<evidence type="ECO:0000313" key="2">
    <source>
        <dbReference type="EMBL" id="RDI39556.1"/>
    </source>
</evidence>
<name>A0A370G8U4_GLULI</name>
<dbReference type="EMBL" id="QQAW01000002">
    <property type="protein sequence ID" value="RDI39556.1"/>
    <property type="molecule type" value="Genomic_DNA"/>
</dbReference>
<reference evidence="2 3" key="1">
    <citation type="submission" date="2018-07" db="EMBL/GenBank/DDBJ databases">
        <title>Genomic Encyclopedia of Type Strains, Phase IV (KMG-IV): sequencing the most valuable type-strain genomes for metagenomic binning, comparative biology and taxonomic classification.</title>
        <authorList>
            <person name="Goeker M."/>
        </authorList>
    </citation>
    <scope>NUCLEOTIDE SEQUENCE [LARGE SCALE GENOMIC DNA]</scope>
    <source>
        <strain evidence="2 3">DSM 5603</strain>
    </source>
</reference>
<proteinExistence type="predicted"/>
<organism evidence="2 3">
    <name type="scientific">Gluconacetobacter liquefaciens</name>
    <name type="common">Acetobacter liquefaciens</name>
    <dbReference type="NCBI Taxonomy" id="89584"/>
    <lineage>
        <taxon>Bacteria</taxon>
        <taxon>Pseudomonadati</taxon>
        <taxon>Pseudomonadota</taxon>
        <taxon>Alphaproteobacteria</taxon>
        <taxon>Acetobacterales</taxon>
        <taxon>Acetobacteraceae</taxon>
        <taxon>Gluconacetobacter</taxon>
    </lineage>
</organism>
<dbReference type="AlphaFoldDB" id="A0A370G8U4"/>
<dbReference type="Proteomes" id="UP000562982">
    <property type="component" value="Unassembled WGS sequence"/>
</dbReference>
<gene>
    <name evidence="2" type="ORF">C7453_102346</name>
    <name evidence="1" type="ORF">HLH32_05005</name>
</gene>
<evidence type="ECO:0000313" key="1">
    <source>
        <dbReference type="EMBL" id="MBB2185749.1"/>
    </source>
</evidence>
<protein>
    <submittedName>
        <fullName evidence="2">Uncharacterized protein</fullName>
    </submittedName>
</protein>
<sequence length="128" mass="13676">MTMHSTVTQGAPPVKITVHDTVFKVLRLLDMAGEELTNAQQAVAECMRDTSMTSSEICRLQKLDLATQTVASAATVLKNLMSLAPAGIKDTVSVARLYEGITLGDVVQVLKGEDTPGHTTTPGEMDLF</sequence>
<dbReference type="Proteomes" id="UP000254958">
    <property type="component" value="Unassembled WGS sequence"/>
</dbReference>
<keyword evidence="3" id="KW-1185">Reference proteome</keyword>